<accession>A0A084GNU2</accession>
<dbReference type="STRING" id="246786.GS18_0216475"/>
<reference evidence="2 3" key="1">
    <citation type="journal article" date="2005" name="Int. J. Syst. Evol. Microbiol.">
        <title>Bacillus cibi sp. nov., isolated from jeotgal, a traditional Korean fermented seafood.</title>
        <authorList>
            <person name="Yoon J.H."/>
            <person name="Lee C.H."/>
            <person name="Oh T.K."/>
        </authorList>
    </citation>
    <scope>NUCLEOTIDE SEQUENCE [LARGE SCALE GENOMIC DNA]</scope>
    <source>
        <strain evidence="2 3">DSM 16189</strain>
    </source>
</reference>
<sequence>MMKTFVVENGVQATEKINHLEVEGFTKDDIYLFAHDPNRSKHLTSGTDTESVGVSEQGVFSSMKNVFRSRGDELRSKMASLGLTENEAAHMEEELDKGKVVIIAQQ</sequence>
<keyword evidence="3" id="KW-1185">Reference proteome</keyword>
<organism evidence="2 3">
    <name type="scientific">Metabacillus indicus</name>
    <name type="common">Bacillus indicus</name>
    <dbReference type="NCBI Taxonomy" id="246786"/>
    <lineage>
        <taxon>Bacteria</taxon>
        <taxon>Bacillati</taxon>
        <taxon>Bacillota</taxon>
        <taxon>Bacilli</taxon>
        <taxon>Bacillales</taxon>
        <taxon>Bacillaceae</taxon>
        <taxon>Metabacillus</taxon>
    </lineage>
</organism>
<dbReference type="AlphaFoldDB" id="A0A084GNU2"/>
<evidence type="ECO:0000313" key="2">
    <source>
        <dbReference type="EMBL" id="KEZ49004.1"/>
    </source>
</evidence>
<dbReference type="Proteomes" id="UP000028549">
    <property type="component" value="Unassembled WGS sequence"/>
</dbReference>
<evidence type="ECO:0000259" key="1">
    <source>
        <dbReference type="Pfam" id="PF11181"/>
    </source>
</evidence>
<dbReference type="Pfam" id="PF11181">
    <property type="entry name" value="YflT"/>
    <property type="match status" value="1"/>
</dbReference>
<evidence type="ECO:0000313" key="3">
    <source>
        <dbReference type="Proteomes" id="UP000028549"/>
    </source>
</evidence>
<protein>
    <submittedName>
        <fullName evidence="2">General stress protein</fullName>
    </submittedName>
</protein>
<proteinExistence type="predicted"/>
<dbReference type="EMBL" id="JNVC02000013">
    <property type="protein sequence ID" value="KEZ49004.1"/>
    <property type="molecule type" value="Genomic_DNA"/>
</dbReference>
<name>A0A084GNU2_METID</name>
<comment type="caution">
    <text evidence="2">The sequence shown here is derived from an EMBL/GenBank/DDBJ whole genome shotgun (WGS) entry which is preliminary data.</text>
</comment>
<dbReference type="InterPro" id="IPR025889">
    <property type="entry name" value="GSP17M-like_dom"/>
</dbReference>
<feature type="domain" description="General stress protein 17M-like" evidence="1">
    <location>
        <begin position="6"/>
        <end position="98"/>
    </location>
</feature>
<gene>
    <name evidence="2" type="ORF">GS18_0216475</name>
</gene>